<dbReference type="Proteomes" id="UP000019364">
    <property type="component" value="Unassembled WGS sequence"/>
</dbReference>
<name>W7YL86_9BACL</name>
<accession>W7YL86</accession>
<dbReference type="AlphaFoldDB" id="W7YL86"/>
<keyword evidence="3" id="KW-1185">Reference proteome</keyword>
<comment type="caution">
    <text evidence="2">The sequence shown here is derived from an EMBL/GenBank/DDBJ whole genome shotgun (WGS) entry which is preliminary data.</text>
</comment>
<evidence type="ECO:0000313" key="3">
    <source>
        <dbReference type="Proteomes" id="UP000019364"/>
    </source>
</evidence>
<proteinExistence type="predicted"/>
<dbReference type="RefSeq" id="WP_036650657.1">
    <property type="nucleotide sequence ID" value="NZ_BAVZ01000011.1"/>
</dbReference>
<protein>
    <submittedName>
        <fullName evidence="2">Uncharacterized protein</fullName>
    </submittedName>
</protein>
<reference evidence="2 3" key="1">
    <citation type="journal article" date="2014" name="Genome Announc.">
        <title>Draft Genome Sequence of Paenibacillus pini JCM 16418T, Isolated from the Rhizosphere of Pine Tree.</title>
        <authorList>
            <person name="Yuki M."/>
            <person name="Oshima K."/>
            <person name="Suda W."/>
            <person name="Oshida Y."/>
            <person name="Kitamura K."/>
            <person name="Iida Y."/>
            <person name="Hattori M."/>
            <person name="Ohkuma M."/>
        </authorList>
    </citation>
    <scope>NUCLEOTIDE SEQUENCE [LARGE SCALE GENOMIC DNA]</scope>
    <source>
        <strain evidence="2 3">JCM 16418</strain>
    </source>
</reference>
<evidence type="ECO:0000256" key="1">
    <source>
        <dbReference type="SAM" id="Phobius"/>
    </source>
</evidence>
<organism evidence="2 3">
    <name type="scientific">Paenibacillus pini JCM 16418</name>
    <dbReference type="NCBI Taxonomy" id="1236976"/>
    <lineage>
        <taxon>Bacteria</taxon>
        <taxon>Bacillati</taxon>
        <taxon>Bacillota</taxon>
        <taxon>Bacilli</taxon>
        <taxon>Bacillales</taxon>
        <taxon>Paenibacillaceae</taxon>
        <taxon>Paenibacillus</taxon>
    </lineage>
</organism>
<gene>
    <name evidence="2" type="ORF">JCM16418_3438</name>
</gene>
<sequence>MLTILGIVFTIIAVAAVVMSFRIMKKQANKAWSAGDVDKNVLNHPFGFNPIIIFYWISLL</sequence>
<keyword evidence="1" id="KW-0812">Transmembrane</keyword>
<feature type="transmembrane region" description="Helical" evidence="1">
    <location>
        <begin position="6"/>
        <end position="24"/>
    </location>
</feature>
<dbReference type="STRING" id="1236976.JCM16418_3438"/>
<keyword evidence="1" id="KW-0472">Membrane</keyword>
<keyword evidence="1" id="KW-1133">Transmembrane helix</keyword>
<dbReference type="EMBL" id="BAVZ01000011">
    <property type="protein sequence ID" value="GAF09302.1"/>
    <property type="molecule type" value="Genomic_DNA"/>
</dbReference>
<evidence type="ECO:0000313" key="2">
    <source>
        <dbReference type="EMBL" id="GAF09302.1"/>
    </source>
</evidence>